<reference evidence="2 3" key="1">
    <citation type="submission" date="2018-11" db="EMBL/GenBank/DDBJ databases">
        <title>Aureibaculum marinum gen. nov., sp. nov., a member of the family Flavobacteriaceae isolated from the Bohai Sea.</title>
        <authorList>
            <person name="Ji X."/>
        </authorList>
    </citation>
    <scope>NUCLEOTIDE SEQUENCE [LARGE SCALE GENOMIC DNA]</scope>
    <source>
        <strain evidence="2 3">BH-SD17</strain>
    </source>
</reference>
<dbReference type="RefSeq" id="WP_123896913.1">
    <property type="nucleotide sequence ID" value="NZ_RPFJ01000006.1"/>
</dbReference>
<dbReference type="InterPro" id="IPR004564">
    <property type="entry name" value="OM_lipoprot_carrier_LolA-like"/>
</dbReference>
<dbReference type="SUPFAM" id="SSF89392">
    <property type="entry name" value="Prokaryotic lipoproteins and lipoprotein localization factors"/>
    <property type="match status" value="1"/>
</dbReference>
<dbReference type="Proteomes" id="UP000270856">
    <property type="component" value="Unassembled WGS sequence"/>
</dbReference>
<protein>
    <submittedName>
        <fullName evidence="2">Outer membrane lipoprotein carrier protein LolA</fullName>
    </submittedName>
</protein>
<dbReference type="EMBL" id="RPFJ01000006">
    <property type="protein sequence ID" value="RPD98866.1"/>
    <property type="molecule type" value="Genomic_DNA"/>
</dbReference>
<dbReference type="AlphaFoldDB" id="A0A3N4P1K1"/>
<proteinExistence type="predicted"/>
<accession>A0A3N4P1K1</accession>
<evidence type="ECO:0000313" key="2">
    <source>
        <dbReference type="EMBL" id="RPD98866.1"/>
    </source>
</evidence>
<keyword evidence="2" id="KW-0449">Lipoprotein</keyword>
<sequence>MTPKEITDLKKNVKIVAQKTTTINSDFDQFKHMEFLSDAIKTSGKMKFKAPKLVKWSYTKPFQYSVVFKEGNLLINNEGKKSDVNIGSNQLFQQLNQLIVKSISGDMFDETEFTMNFIKTTENYIVTFNSKDAELKKYIKQFILYFDKENYTVMEVKMVEPSDDYTHIIFKNRIENQTIKDEVFKN</sequence>
<dbReference type="PANTHER" id="PTHR35869:SF1">
    <property type="entry name" value="OUTER-MEMBRANE LIPOPROTEIN CARRIER PROTEIN"/>
    <property type="match status" value="1"/>
</dbReference>
<dbReference type="OrthoDB" id="1027451at2"/>
<dbReference type="Pfam" id="PF03548">
    <property type="entry name" value="LolA"/>
    <property type="match status" value="1"/>
</dbReference>
<dbReference type="InterPro" id="IPR029046">
    <property type="entry name" value="LolA/LolB/LppX"/>
</dbReference>
<keyword evidence="3" id="KW-1185">Reference proteome</keyword>
<name>A0A3N4P1K1_9FLAO</name>
<keyword evidence="1" id="KW-0732">Signal</keyword>
<dbReference type="CDD" id="cd16325">
    <property type="entry name" value="LolA"/>
    <property type="match status" value="1"/>
</dbReference>
<comment type="caution">
    <text evidence="2">The sequence shown here is derived from an EMBL/GenBank/DDBJ whole genome shotgun (WGS) entry which is preliminary data.</text>
</comment>
<dbReference type="PANTHER" id="PTHR35869">
    <property type="entry name" value="OUTER-MEMBRANE LIPOPROTEIN CARRIER PROTEIN"/>
    <property type="match status" value="1"/>
</dbReference>
<gene>
    <name evidence="2" type="ORF">EGM88_05230</name>
</gene>
<evidence type="ECO:0000256" key="1">
    <source>
        <dbReference type="ARBA" id="ARBA00022729"/>
    </source>
</evidence>
<organism evidence="2 3">
    <name type="scientific">Aureibaculum marinum</name>
    <dbReference type="NCBI Taxonomy" id="2487930"/>
    <lineage>
        <taxon>Bacteria</taxon>
        <taxon>Pseudomonadati</taxon>
        <taxon>Bacteroidota</taxon>
        <taxon>Flavobacteriia</taxon>
        <taxon>Flavobacteriales</taxon>
        <taxon>Flavobacteriaceae</taxon>
        <taxon>Aureibaculum</taxon>
    </lineage>
</organism>
<dbReference type="Gene3D" id="2.50.20.10">
    <property type="entry name" value="Lipoprotein localisation LolA/LolB/LppX"/>
    <property type="match status" value="1"/>
</dbReference>
<evidence type="ECO:0000313" key="3">
    <source>
        <dbReference type="Proteomes" id="UP000270856"/>
    </source>
</evidence>